<dbReference type="FunFam" id="1.20.1250.10:FF:000011">
    <property type="entry name" value="Interleukin-10"/>
    <property type="match status" value="1"/>
</dbReference>
<dbReference type="AlphaFoldDB" id="A0A2R8ZZP4"/>
<protein>
    <recommendedName>
        <fullName evidence="9">Interleukin family protein</fullName>
    </recommendedName>
</protein>
<dbReference type="PRINTS" id="PR01294">
    <property type="entry name" value="INTRLEUKIN10"/>
</dbReference>
<dbReference type="Gene3D" id="1.20.1250.10">
    <property type="match status" value="1"/>
</dbReference>
<sequence>VGSTALGVCCLSPVTQENNRLCGNLPNMLRDLRDAFSRVKTFFQMKDGMDNILLKESLLEDFKGYLGCQALSEMIQFYLEEVMPQAENQDPLAAEHVNSLGENLKTLRLRLRRCHRFLPCENKSKAVEQVKNAFNKLQEKGIYKAMSEFDIFINYIEAYMTMRYR</sequence>
<evidence type="ECO:0000256" key="8">
    <source>
        <dbReference type="ARBA" id="ARBA00023180"/>
    </source>
</evidence>
<dbReference type="InterPro" id="IPR020423">
    <property type="entry name" value="IL-10_CS"/>
</dbReference>
<accession>A0A2R8ZZP4</accession>
<dbReference type="Proteomes" id="UP000240080">
    <property type="component" value="Unplaced"/>
</dbReference>
<evidence type="ECO:0000256" key="4">
    <source>
        <dbReference type="ARBA" id="ARBA00022514"/>
    </source>
</evidence>
<keyword evidence="6" id="KW-0732">Signal</keyword>
<reference evidence="10" key="1">
    <citation type="submission" date="2025-08" db="UniProtKB">
        <authorList>
            <consortium name="Ensembl"/>
        </authorList>
    </citation>
    <scope>IDENTIFICATION</scope>
</reference>
<dbReference type="Pfam" id="PF00726">
    <property type="entry name" value="IL10"/>
    <property type="match status" value="1"/>
</dbReference>
<dbReference type="SUPFAM" id="SSF47266">
    <property type="entry name" value="4-helical cytokines"/>
    <property type="match status" value="1"/>
</dbReference>
<dbReference type="GO" id="GO:0006955">
    <property type="term" value="P:immune response"/>
    <property type="evidence" value="ECO:0007669"/>
    <property type="project" value="InterPro"/>
</dbReference>
<evidence type="ECO:0000256" key="6">
    <source>
        <dbReference type="ARBA" id="ARBA00022729"/>
    </source>
</evidence>
<evidence type="ECO:0000313" key="11">
    <source>
        <dbReference type="Proteomes" id="UP000240080"/>
    </source>
</evidence>
<dbReference type="GO" id="GO:0005615">
    <property type="term" value="C:extracellular space"/>
    <property type="evidence" value="ECO:0007669"/>
    <property type="project" value="UniProtKB-UniRule"/>
</dbReference>
<keyword evidence="8" id="KW-0325">Glycoprotein</keyword>
<dbReference type="PANTHER" id="PTHR48482">
    <property type="entry name" value="INTERLEUKIN-19-RELATED"/>
    <property type="match status" value="1"/>
</dbReference>
<comment type="similarity">
    <text evidence="2 9">Belongs to the IL-10 family.</text>
</comment>
<dbReference type="Ensembl" id="ENSPPAT00000032705.1">
    <property type="protein sequence ID" value="ENSPPAP00000010058.1"/>
    <property type="gene ID" value="ENSPPAG00000028263.1"/>
</dbReference>
<dbReference type="GO" id="GO:0032720">
    <property type="term" value="P:negative regulation of tumor necrosis factor production"/>
    <property type="evidence" value="ECO:0007669"/>
    <property type="project" value="UniProtKB-ARBA"/>
</dbReference>
<dbReference type="GeneTree" id="ENSGT00950000183124"/>
<evidence type="ECO:0000256" key="5">
    <source>
        <dbReference type="ARBA" id="ARBA00022525"/>
    </source>
</evidence>
<evidence type="ECO:0000256" key="2">
    <source>
        <dbReference type="ARBA" id="ARBA00008813"/>
    </source>
</evidence>
<evidence type="ECO:0000256" key="9">
    <source>
        <dbReference type="RuleBase" id="RU368043"/>
    </source>
</evidence>
<dbReference type="InterPro" id="IPR009079">
    <property type="entry name" value="4_helix_cytokine-like_core"/>
</dbReference>
<dbReference type="STRING" id="9597.ENSPPAP00000010058"/>
<keyword evidence="4 9" id="KW-0202">Cytokine</keyword>
<evidence type="ECO:0000256" key="1">
    <source>
        <dbReference type="ARBA" id="ARBA00004613"/>
    </source>
</evidence>
<dbReference type="SMART" id="SM00188">
    <property type="entry name" value="IL10"/>
    <property type="match status" value="1"/>
</dbReference>
<dbReference type="PROSITE" id="PS00520">
    <property type="entry name" value="INTERLEUKIN_10"/>
    <property type="match status" value="1"/>
</dbReference>
<keyword evidence="7" id="KW-1015">Disulfide bond</keyword>
<evidence type="ECO:0000313" key="10">
    <source>
        <dbReference type="Ensembl" id="ENSPPAP00000010058.1"/>
    </source>
</evidence>
<proteinExistence type="inferred from homology"/>
<dbReference type="OMA" id="EGSCHRV"/>
<dbReference type="GO" id="GO:0005125">
    <property type="term" value="F:cytokine activity"/>
    <property type="evidence" value="ECO:0007669"/>
    <property type="project" value="UniProtKB-UniRule"/>
</dbReference>
<organism evidence="10 11">
    <name type="scientific">Pan paniscus</name>
    <name type="common">Pygmy chimpanzee</name>
    <name type="synonym">Bonobo</name>
    <dbReference type="NCBI Taxonomy" id="9597"/>
    <lineage>
        <taxon>Eukaryota</taxon>
        <taxon>Metazoa</taxon>
        <taxon>Chordata</taxon>
        <taxon>Craniata</taxon>
        <taxon>Vertebrata</taxon>
        <taxon>Euteleostomi</taxon>
        <taxon>Mammalia</taxon>
        <taxon>Eutheria</taxon>
        <taxon>Euarchontoglires</taxon>
        <taxon>Primates</taxon>
        <taxon>Haplorrhini</taxon>
        <taxon>Catarrhini</taxon>
        <taxon>Hominidae</taxon>
        <taxon>Pan</taxon>
    </lineage>
</organism>
<comment type="subcellular location">
    <subcellularLocation>
        <location evidence="1 9">Secreted</location>
    </subcellularLocation>
</comment>
<dbReference type="PANTHER" id="PTHR48482:SF5">
    <property type="entry name" value="INTERLEUKIN-10"/>
    <property type="match status" value="1"/>
</dbReference>
<keyword evidence="11" id="KW-1185">Reference proteome</keyword>
<reference evidence="10" key="2">
    <citation type="submission" date="2025-09" db="UniProtKB">
        <authorList>
            <consortium name="Ensembl"/>
        </authorList>
    </citation>
    <scope>IDENTIFICATION</scope>
</reference>
<comment type="function">
    <text evidence="9">Immune regulatory cytokine.</text>
</comment>
<evidence type="ECO:0000256" key="7">
    <source>
        <dbReference type="ARBA" id="ARBA00023157"/>
    </source>
</evidence>
<dbReference type="InterPro" id="IPR000098">
    <property type="entry name" value="IL-10"/>
</dbReference>
<dbReference type="InterPro" id="IPR020443">
    <property type="entry name" value="IL-10/19/20/24/26"/>
</dbReference>
<evidence type="ECO:0000256" key="3">
    <source>
        <dbReference type="ARBA" id="ARBA00011144"/>
    </source>
</evidence>
<name>A0A2R8ZZP4_PANPA</name>
<keyword evidence="5 9" id="KW-0964">Secreted</keyword>
<comment type="subunit">
    <text evidence="3">Homodimer. Interacts with IL10RA and IL10RB.</text>
</comment>